<evidence type="ECO:0000313" key="1">
    <source>
        <dbReference type="EMBL" id="CAH2236138.1"/>
    </source>
</evidence>
<accession>A0A8S4RH82</accession>
<dbReference type="EMBL" id="CAKXAJ010025186">
    <property type="protein sequence ID" value="CAH2236138.1"/>
    <property type="molecule type" value="Genomic_DNA"/>
</dbReference>
<comment type="caution">
    <text evidence="1">The sequence shown here is derived from an EMBL/GenBank/DDBJ whole genome shotgun (WGS) entry which is preliminary data.</text>
</comment>
<dbReference type="AlphaFoldDB" id="A0A8S4RH82"/>
<gene>
    <name evidence="1" type="primary">jg17653</name>
    <name evidence="1" type="ORF">PAEG_LOCUS13620</name>
</gene>
<evidence type="ECO:0000313" key="2">
    <source>
        <dbReference type="Proteomes" id="UP000838756"/>
    </source>
</evidence>
<reference evidence="1" key="1">
    <citation type="submission" date="2022-03" db="EMBL/GenBank/DDBJ databases">
        <authorList>
            <person name="Lindestad O."/>
        </authorList>
    </citation>
    <scope>NUCLEOTIDE SEQUENCE</scope>
</reference>
<proteinExistence type="predicted"/>
<keyword evidence="2" id="KW-1185">Reference proteome</keyword>
<organism evidence="1 2">
    <name type="scientific">Pararge aegeria aegeria</name>
    <dbReference type="NCBI Taxonomy" id="348720"/>
    <lineage>
        <taxon>Eukaryota</taxon>
        <taxon>Metazoa</taxon>
        <taxon>Ecdysozoa</taxon>
        <taxon>Arthropoda</taxon>
        <taxon>Hexapoda</taxon>
        <taxon>Insecta</taxon>
        <taxon>Pterygota</taxon>
        <taxon>Neoptera</taxon>
        <taxon>Endopterygota</taxon>
        <taxon>Lepidoptera</taxon>
        <taxon>Glossata</taxon>
        <taxon>Ditrysia</taxon>
        <taxon>Papilionoidea</taxon>
        <taxon>Nymphalidae</taxon>
        <taxon>Satyrinae</taxon>
        <taxon>Satyrini</taxon>
        <taxon>Parargina</taxon>
        <taxon>Pararge</taxon>
    </lineage>
</organism>
<protein>
    <submittedName>
        <fullName evidence="1">Jg17653 protein</fullName>
    </submittedName>
</protein>
<name>A0A8S4RH82_9NEOP</name>
<dbReference type="Proteomes" id="UP000838756">
    <property type="component" value="Unassembled WGS sequence"/>
</dbReference>
<sequence length="68" mass="7638">MIACYWPHDKAQSNATLTTPEQNSLRLRRELCSGVSIHGIAGSRKPAAQDHGFLNSLQRTYITVDVRR</sequence>